<dbReference type="NCBIfam" id="NF001940">
    <property type="entry name" value="PRK00720.1"/>
    <property type="match status" value="1"/>
</dbReference>
<dbReference type="HAMAP" id="MF_00236">
    <property type="entry name" value="TatA_E"/>
    <property type="match status" value="1"/>
</dbReference>
<dbReference type="AlphaFoldDB" id="A0A8J3E5M9"/>
<keyword evidence="2 9" id="KW-0813">Transport</keyword>
<evidence type="ECO:0000256" key="3">
    <source>
        <dbReference type="ARBA" id="ARBA00022475"/>
    </source>
</evidence>
<evidence type="ECO:0000256" key="10">
    <source>
        <dbReference type="SAM" id="MobiDB-lite"/>
    </source>
</evidence>
<keyword evidence="4 9" id="KW-0812">Transmembrane</keyword>
<dbReference type="Proteomes" id="UP000646365">
    <property type="component" value="Unassembled WGS sequence"/>
</dbReference>
<accession>A0A8J3E5M9</accession>
<dbReference type="GO" id="GO:0043953">
    <property type="term" value="P:protein transport by the Tat complex"/>
    <property type="evidence" value="ECO:0007669"/>
    <property type="project" value="UniProtKB-UniRule"/>
</dbReference>
<dbReference type="InterPro" id="IPR003369">
    <property type="entry name" value="TatA/B/E"/>
</dbReference>
<evidence type="ECO:0000256" key="8">
    <source>
        <dbReference type="ARBA" id="ARBA00023136"/>
    </source>
</evidence>
<comment type="subcellular location">
    <subcellularLocation>
        <location evidence="1 9">Cell membrane</location>
        <topology evidence="1 9">Single-pass membrane protein</topology>
    </subcellularLocation>
</comment>
<dbReference type="NCBIfam" id="TIGR01411">
    <property type="entry name" value="tatAE"/>
    <property type="match status" value="1"/>
</dbReference>
<evidence type="ECO:0000256" key="7">
    <source>
        <dbReference type="ARBA" id="ARBA00023010"/>
    </source>
</evidence>
<reference evidence="11" key="2">
    <citation type="submission" date="2020-09" db="EMBL/GenBank/DDBJ databases">
        <authorList>
            <person name="Sun Q."/>
            <person name="Zhou Y."/>
        </authorList>
    </citation>
    <scope>NUCLEOTIDE SEQUENCE</scope>
    <source>
        <strain evidence="11">CGMCC 1.15725</strain>
    </source>
</reference>
<comment type="function">
    <text evidence="9">Part of the twin-arginine translocation (Tat) system that transports large folded proteins containing a characteristic twin-arginine motif in their signal peptide across membranes. TatA could form the protein-conducting channel of the Tat system.</text>
</comment>
<dbReference type="GO" id="GO:0008320">
    <property type="term" value="F:protein transmembrane transporter activity"/>
    <property type="evidence" value="ECO:0007669"/>
    <property type="project" value="UniProtKB-UniRule"/>
</dbReference>
<comment type="similarity">
    <text evidence="9">Belongs to the TatA/E family.</text>
</comment>
<gene>
    <name evidence="9 11" type="primary">tatA</name>
    <name evidence="11" type="ORF">GCM10011611_64050</name>
</gene>
<evidence type="ECO:0000313" key="11">
    <source>
        <dbReference type="EMBL" id="GGF48852.1"/>
    </source>
</evidence>
<evidence type="ECO:0000256" key="1">
    <source>
        <dbReference type="ARBA" id="ARBA00004162"/>
    </source>
</evidence>
<protein>
    <recommendedName>
        <fullName evidence="9">Sec-independent protein translocase protein TatA</fullName>
    </recommendedName>
</protein>
<evidence type="ECO:0000256" key="9">
    <source>
        <dbReference type="HAMAP-Rule" id="MF_00236"/>
    </source>
</evidence>
<evidence type="ECO:0000256" key="5">
    <source>
        <dbReference type="ARBA" id="ARBA00022927"/>
    </source>
</evidence>
<organism evidence="11 12">
    <name type="scientific">Aliidongia dinghuensis</name>
    <dbReference type="NCBI Taxonomy" id="1867774"/>
    <lineage>
        <taxon>Bacteria</taxon>
        <taxon>Pseudomonadati</taxon>
        <taxon>Pseudomonadota</taxon>
        <taxon>Alphaproteobacteria</taxon>
        <taxon>Rhodospirillales</taxon>
        <taxon>Dongiaceae</taxon>
        <taxon>Aliidongia</taxon>
    </lineage>
</organism>
<name>A0A8J3E5M9_9PROT</name>
<comment type="subunit">
    <text evidence="9">The Tat system comprises two distinct complexes: a TatABC complex, containing multiple copies of TatA, TatB and TatC subunits, and a separate TatA complex, containing only TatA subunits. Substrates initially bind to the TatABC complex, which probably triggers association of the separate TatA complex to form the active translocon.</text>
</comment>
<dbReference type="GO" id="GO:0033281">
    <property type="term" value="C:TAT protein transport complex"/>
    <property type="evidence" value="ECO:0007669"/>
    <property type="project" value="UniProtKB-UniRule"/>
</dbReference>
<keyword evidence="3 9" id="KW-1003">Cell membrane</keyword>
<evidence type="ECO:0000256" key="6">
    <source>
        <dbReference type="ARBA" id="ARBA00022989"/>
    </source>
</evidence>
<dbReference type="Gene3D" id="1.20.5.3310">
    <property type="match status" value="1"/>
</dbReference>
<keyword evidence="7 9" id="KW-0811">Translocation</keyword>
<feature type="region of interest" description="Disordered" evidence="10">
    <location>
        <begin position="43"/>
        <end position="75"/>
    </location>
</feature>
<keyword evidence="12" id="KW-1185">Reference proteome</keyword>
<dbReference type="PANTHER" id="PTHR42982">
    <property type="entry name" value="SEC-INDEPENDENT PROTEIN TRANSLOCASE PROTEIN TATA"/>
    <property type="match status" value="1"/>
</dbReference>
<dbReference type="RefSeq" id="WP_189052282.1">
    <property type="nucleotide sequence ID" value="NZ_BMJQ01000028.1"/>
</dbReference>
<sequence length="75" mass="8081">MGGLSLVHWIIILFVIVLLFGAGRISPMMGELAKGMKAFKQGLKDDEKPAEPTTIGQGQPAQPIPSQQNQEHKVG</sequence>
<evidence type="ECO:0000313" key="12">
    <source>
        <dbReference type="Proteomes" id="UP000646365"/>
    </source>
</evidence>
<feature type="compositionally biased region" description="Polar residues" evidence="10">
    <location>
        <begin position="54"/>
        <end position="69"/>
    </location>
</feature>
<feature type="transmembrane region" description="Helical" evidence="9">
    <location>
        <begin position="6"/>
        <end position="26"/>
    </location>
</feature>
<keyword evidence="8 9" id="KW-0472">Membrane</keyword>
<evidence type="ECO:0000256" key="2">
    <source>
        <dbReference type="ARBA" id="ARBA00022448"/>
    </source>
</evidence>
<evidence type="ECO:0000256" key="4">
    <source>
        <dbReference type="ARBA" id="ARBA00022692"/>
    </source>
</evidence>
<dbReference type="EMBL" id="BMJQ01000028">
    <property type="protein sequence ID" value="GGF48852.1"/>
    <property type="molecule type" value="Genomic_DNA"/>
</dbReference>
<proteinExistence type="inferred from homology"/>
<keyword evidence="6 9" id="KW-1133">Transmembrane helix</keyword>
<dbReference type="PANTHER" id="PTHR42982:SF1">
    <property type="entry name" value="SEC-INDEPENDENT PROTEIN TRANSLOCASE PROTEIN TATA"/>
    <property type="match status" value="1"/>
</dbReference>
<keyword evidence="5 9" id="KW-0653">Protein transport</keyword>
<comment type="caution">
    <text evidence="11">The sequence shown here is derived from an EMBL/GenBank/DDBJ whole genome shotgun (WGS) entry which is preliminary data.</text>
</comment>
<dbReference type="InterPro" id="IPR006312">
    <property type="entry name" value="TatA/E"/>
</dbReference>
<reference evidence="11" key="1">
    <citation type="journal article" date="2014" name="Int. J. Syst. Evol. Microbiol.">
        <title>Complete genome sequence of Corynebacterium casei LMG S-19264T (=DSM 44701T), isolated from a smear-ripened cheese.</title>
        <authorList>
            <consortium name="US DOE Joint Genome Institute (JGI-PGF)"/>
            <person name="Walter F."/>
            <person name="Albersmeier A."/>
            <person name="Kalinowski J."/>
            <person name="Ruckert C."/>
        </authorList>
    </citation>
    <scope>NUCLEOTIDE SEQUENCE</scope>
    <source>
        <strain evidence="11">CGMCC 1.15725</strain>
    </source>
</reference>
<dbReference type="Pfam" id="PF02416">
    <property type="entry name" value="TatA_B_E"/>
    <property type="match status" value="1"/>
</dbReference>